<dbReference type="GO" id="GO:0003924">
    <property type="term" value="F:GTPase activity"/>
    <property type="evidence" value="ECO:0007669"/>
    <property type="project" value="TreeGrafter"/>
</dbReference>
<reference evidence="2 3" key="1">
    <citation type="journal article" date="2014" name="Am. J. Bot.">
        <title>Genome assembly and annotation for red clover (Trifolium pratense; Fabaceae).</title>
        <authorList>
            <person name="Istvanek J."/>
            <person name="Jaros M."/>
            <person name="Krenek A."/>
            <person name="Repkova J."/>
        </authorList>
    </citation>
    <scope>NUCLEOTIDE SEQUENCE [LARGE SCALE GENOMIC DNA]</scope>
    <source>
        <strain evidence="3">cv. Tatra</strain>
        <tissue evidence="2">Young leaves</tissue>
    </source>
</reference>
<sequence>MLDKFCLSSGSNSCFCLNSVEFDDEFESKPLIASEKDDHKLRLKDVVAGKQTLAFQLKPKVLKAPHGDLISCMEMLKVSILIISACFPAARVGWLLIYWFLWPPQLLYVKKLIRATLIPLEISAFLYLGLYSLGLPSTVLFVRGLPTDLRQRNKLMKICSSSLASKFPEDCRCYPADTQDDLHKVTISPIIG</sequence>
<evidence type="ECO:0000256" key="1">
    <source>
        <dbReference type="SAM" id="Phobius"/>
    </source>
</evidence>
<feature type="transmembrane region" description="Helical" evidence="1">
    <location>
        <begin position="122"/>
        <end position="142"/>
    </location>
</feature>
<dbReference type="GO" id="GO:0005525">
    <property type="term" value="F:GTP binding"/>
    <property type="evidence" value="ECO:0007669"/>
    <property type="project" value="TreeGrafter"/>
</dbReference>
<feature type="transmembrane region" description="Helical" evidence="1">
    <location>
        <begin position="80"/>
        <end position="102"/>
    </location>
</feature>
<accession>A0A2K3NM93</accession>
<dbReference type="STRING" id="57577.A0A2K3NM93"/>
<dbReference type="PANTHER" id="PTHR12858:SF1">
    <property type="entry name" value="PRE-RRNA-PROCESSING PROTEIN TSR1 HOMOLOG"/>
    <property type="match status" value="1"/>
</dbReference>
<name>A0A2K3NM93_TRIPR</name>
<reference evidence="2 3" key="2">
    <citation type="journal article" date="2017" name="Front. Plant Sci.">
        <title>Gene Classification and Mining of Molecular Markers Useful in Red Clover (Trifolium pratense) Breeding.</title>
        <authorList>
            <person name="Istvanek J."/>
            <person name="Dluhosova J."/>
            <person name="Dluhos P."/>
            <person name="Patkova L."/>
            <person name="Nedelnik J."/>
            <person name="Repkova J."/>
        </authorList>
    </citation>
    <scope>NUCLEOTIDE SEQUENCE [LARGE SCALE GENOMIC DNA]</scope>
    <source>
        <strain evidence="3">cv. Tatra</strain>
        <tissue evidence="2">Young leaves</tissue>
    </source>
</reference>
<dbReference type="InterPro" id="IPR039761">
    <property type="entry name" value="Bms1/Tsr1"/>
</dbReference>
<evidence type="ECO:0000313" key="2">
    <source>
        <dbReference type="EMBL" id="PNY04147.1"/>
    </source>
</evidence>
<keyword evidence="1" id="KW-0812">Transmembrane</keyword>
<dbReference type="GO" id="GO:0030688">
    <property type="term" value="C:preribosome, small subunit precursor"/>
    <property type="evidence" value="ECO:0007669"/>
    <property type="project" value="TreeGrafter"/>
</dbReference>
<keyword evidence="1" id="KW-1133">Transmembrane helix</keyword>
<dbReference type="GO" id="GO:0034511">
    <property type="term" value="F:U3 snoRNA binding"/>
    <property type="evidence" value="ECO:0007669"/>
    <property type="project" value="TreeGrafter"/>
</dbReference>
<dbReference type="GO" id="GO:0000479">
    <property type="term" value="P:endonucleolytic cleavage of tricistronic rRNA transcript (SSU-rRNA, 5.8S rRNA, LSU-rRNA)"/>
    <property type="evidence" value="ECO:0007669"/>
    <property type="project" value="TreeGrafter"/>
</dbReference>
<gene>
    <name evidence="2" type="ORF">L195_g000561</name>
</gene>
<dbReference type="GO" id="GO:0000462">
    <property type="term" value="P:maturation of SSU-rRNA from tricistronic rRNA transcript (SSU-rRNA, 5.8S rRNA, LSU-rRNA)"/>
    <property type="evidence" value="ECO:0007669"/>
    <property type="project" value="TreeGrafter"/>
</dbReference>
<comment type="caution">
    <text evidence="2">The sequence shown here is derived from an EMBL/GenBank/DDBJ whole genome shotgun (WGS) entry which is preliminary data.</text>
</comment>
<dbReference type="EMBL" id="ASHM01000200">
    <property type="protein sequence ID" value="PNY04147.1"/>
    <property type="molecule type" value="Genomic_DNA"/>
</dbReference>
<protein>
    <submittedName>
        <fullName evidence="2">Pre-rRNA-processing protein TSR1</fullName>
    </submittedName>
</protein>
<dbReference type="Proteomes" id="UP000236291">
    <property type="component" value="Unassembled WGS sequence"/>
</dbReference>
<dbReference type="AlphaFoldDB" id="A0A2K3NM93"/>
<proteinExistence type="predicted"/>
<organism evidence="2 3">
    <name type="scientific">Trifolium pratense</name>
    <name type="common">Red clover</name>
    <dbReference type="NCBI Taxonomy" id="57577"/>
    <lineage>
        <taxon>Eukaryota</taxon>
        <taxon>Viridiplantae</taxon>
        <taxon>Streptophyta</taxon>
        <taxon>Embryophyta</taxon>
        <taxon>Tracheophyta</taxon>
        <taxon>Spermatophyta</taxon>
        <taxon>Magnoliopsida</taxon>
        <taxon>eudicotyledons</taxon>
        <taxon>Gunneridae</taxon>
        <taxon>Pentapetalae</taxon>
        <taxon>rosids</taxon>
        <taxon>fabids</taxon>
        <taxon>Fabales</taxon>
        <taxon>Fabaceae</taxon>
        <taxon>Papilionoideae</taxon>
        <taxon>50 kb inversion clade</taxon>
        <taxon>NPAAA clade</taxon>
        <taxon>Hologalegina</taxon>
        <taxon>IRL clade</taxon>
        <taxon>Trifolieae</taxon>
        <taxon>Trifolium</taxon>
    </lineage>
</organism>
<evidence type="ECO:0000313" key="3">
    <source>
        <dbReference type="Proteomes" id="UP000236291"/>
    </source>
</evidence>
<keyword evidence="1" id="KW-0472">Membrane</keyword>
<dbReference type="PANTHER" id="PTHR12858">
    <property type="entry name" value="RIBOSOME BIOGENESIS PROTEIN"/>
    <property type="match status" value="1"/>
</dbReference>